<dbReference type="InterPro" id="IPR050056">
    <property type="entry name" value="Hemoglobin_oxygen_transport"/>
</dbReference>
<dbReference type="InterPro" id="IPR000971">
    <property type="entry name" value="Globin"/>
</dbReference>
<feature type="region of interest" description="Disordered" evidence="8">
    <location>
        <begin position="1"/>
        <end position="33"/>
    </location>
</feature>
<dbReference type="Gene3D" id="1.10.490.10">
    <property type="entry name" value="Globins"/>
    <property type="match status" value="1"/>
</dbReference>
<dbReference type="PROSITE" id="PS01033">
    <property type="entry name" value="GLOBIN"/>
    <property type="match status" value="1"/>
</dbReference>
<dbReference type="GeneID" id="105303246"/>
<dbReference type="InterPro" id="IPR012292">
    <property type="entry name" value="Globin/Proto"/>
</dbReference>
<sequence length="226" mass="25004">MIPPGQNLWSGAPWRPRGVASRSAQAQPGALSAGSWRRAPRWCCPLQTPRQCARCGRSWVITSASTRPKPWRGADRLWRPRGSPAFPRVVAMRPRSSRKTSATPEAQHLTFCSSLRTFLAFPSTKTYFLHLDLRPGSTQVKAHGQKVADALTLAVDHLDDLPHVLSALSDLHSHKLQVDPVNFKLLSHCLLVTLARHYPGDFSPALQASLDKFLRHVILALASGYP</sequence>
<evidence type="ECO:0000256" key="2">
    <source>
        <dbReference type="ARBA" id="ARBA00022448"/>
    </source>
</evidence>
<dbReference type="GO" id="GO:0072562">
    <property type="term" value="C:blood microparticle"/>
    <property type="evidence" value="ECO:0007669"/>
    <property type="project" value="TreeGrafter"/>
</dbReference>
<dbReference type="SUPFAM" id="SSF46458">
    <property type="entry name" value="Globin-like"/>
    <property type="match status" value="1"/>
</dbReference>
<dbReference type="FunFam" id="1.10.490.10:FF:000002">
    <property type="entry name" value="Hemoglobin subunit alpha"/>
    <property type="match status" value="1"/>
</dbReference>
<proteinExistence type="inferred from homology"/>
<feature type="domain" description="Globin" evidence="9">
    <location>
        <begin position="89"/>
        <end position="226"/>
    </location>
</feature>
<evidence type="ECO:0000256" key="3">
    <source>
        <dbReference type="ARBA" id="ARBA00022617"/>
    </source>
</evidence>
<dbReference type="CTD" id="3049"/>
<keyword evidence="4 7" id="KW-0561">Oxygen transport</keyword>
<dbReference type="InterPro" id="IPR002338">
    <property type="entry name" value="Hemoglobin_a-typ"/>
</dbReference>
<keyword evidence="6" id="KW-0408">Iron</keyword>
<keyword evidence="3 7" id="KW-0349">Heme</keyword>
<accession>A0A6P6BQ86</accession>
<dbReference type="PANTHER" id="PTHR11442:SF15">
    <property type="entry name" value="HEMOGLOBIN SUBUNIT THETA-1"/>
    <property type="match status" value="1"/>
</dbReference>
<dbReference type="RefSeq" id="XP_023377190.1">
    <property type="nucleotide sequence ID" value="XM_023521422.1"/>
</dbReference>
<comment type="similarity">
    <text evidence="1 7">Belongs to the globin family.</text>
</comment>
<evidence type="ECO:0000256" key="6">
    <source>
        <dbReference type="ARBA" id="ARBA00023004"/>
    </source>
</evidence>
<dbReference type="InterPro" id="IPR009050">
    <property type="entry name" value="Globin-like_sf"/>
</dbReference>
<dbReference type="AlphaFoldDB" id="A0A6P6BQ86"/>
<reference evidence="11" key="1">
    <citation type="submission" date="2025-08" db="UniProtKB">
        <authorList>
            <consortium name="RefSeq"/>
        </authorList>
    </citation>
    <scope>IDENTIFICATION</scope>
    <source>
        <tissue evidence="11">Kidney</tissue>
    </source>
</reference>
<evidence type="ECO:0000256" key="1">
    <source>
        <dbReference type="ARBA" id="ARBA00008705"/>
    </source>
</evidence>
<dbReference type="Pfam" id="PF00042">
    <property type="entry name" value="Globin"/>
    <property type="match status" value="1"/>
</dbReference>
<evidence type="ECO:0000313" key="10">
    <source>
        <dbReference type="Proteomes" id="UP000515202"/>
    </source>
</evidence>
<dbReference type="PRINTS" id="PR00612">
    <property type="entry name" value="ALPHAHAEM"/>
</dbReference>
<dbReference type="CDD" id="cd08927">
    <property type="entry name" value="Hb-alpha-like"/>
    <property type="match status" value="1"/>
</dbReference>
<dbReference type="GO" id="GO:0019825">
    <property type="term" value="F:oxygen binding"/>
    <property type="evidence" value="ECO:0007669"/>
    <property type="project" value="InterPro"/>
</dbReference>
<dbReference type="GO" id="GO:0005833">
    <property type="term" value="C:hemoglobin complex"/>
    <property type="evidence" value="ECO:0007669"/>
    <property type="project" value="InterPro"/>
</dbReference>
<keyword evidence="2 7" id="KW-0813">Transport</keyword>
<evidence type="ECO:0000259" key="9">
    <source>
        <dbReference type="PROSITE" id="PS01033"/>
    </source>
</evidence>
<keyword evidence="5" id="KW-0479">Metal-binding</keyword>
<keyword evidence="10" id="KW-1185">Reference proteome</keyword>
<gene>
    <name evidence="11" type="primary">HBQ1</name>
</gene>
<organism evidence="10 11">
    <name type="scientific">Pteropus vampyrus</name>
    <name type="common">Large flying fox</name>
    <dbReference type="NCBI Taxonomy" id="132908"/>
    <lineage>
        <taxon>Eukaryota</taxon>
        <taxon>Metazoa</taxon>
        <taxon>Chordata</taxon>
        <taxon>Craniata</taxon>
        <taxon>Vertebrata</taxon>
        <taxon>Euteleostomi</taxon>
        <taxon>Mammalia</taxon>
        <taxon>Eutheria</taxon>
        <taxon>Laurasiatheria</taxon>
        <taxon>Chiroptera</taxon>
        <taxon>Yinpterochiroptera</taxon>
        <taxon>Pteropodoidea</taxon>
        <taxon>Pteropodidae</taxon>
        <taxon>Pteropodinae</taxon>
        <taxon>Pteropus</taxon>
    </lineage>
</organism>
<dbReference type="GO" id="GO:0031720">
    <property type="term" value="F:haptoglobin binding"/>
    <property type="evidence" value="ECO:0007669"/>
    <property type="project" value="TreeGrafter"/>
</dbReference>
<dbReference type="GO" id="GO:0031838">
    <property type="term" value="C:haptoglobin-hemoglobin complex"/>
    <property type="evidence" value="ECO:0007669"/>
    <property type="project" value="TreeGrafter"/>
</dbReference>
<dbReference type="PANTHER" id="PTHR11442">
    <property type="entry name" value="HEMOGLOBIN FAMILY MEMBER"/>
    <property type="match status" value="1"/>
</dbReference>
<name>A0A6P6BQ86_PTEVA</name>
<dbReference type="GO" id="GO:0046872">
    <property type="term" value="F:metal ion binding"/>
    <property type="evidence" value="ECO:0007669"/>
    <property type="project" value="UniProtKB-KW"/>
</dbReference>
<dbReference type="Proteomes" id="UP000515202">
    <property type="component" value="Unplaced"/>
</dbReference>
<evidence type="ECO:0000256" key="8">
    <source>
        <dbReference type="SAM" id="MobiDB-lite"/>
    </source>
</evidence>
<dbReference type="GO" id="GO:0005344">
    <property type="term" value="F:oxygen carrier activity"/>
    <property type="evidence" value="ECO:0007669"/>
    <property type="project" value="UniProtKB-KW"/>
</dbReference>
<dbReference type="OrthoDB" id="8751793at2759"/>
<dbReference type="GO" id="GO:0020037">
    <property type="term" value="F:heme binding"/>
    <property type="evidence" value="ECO:0007669"/>
    <property type="project" value="InterPro"/>
</dbReference>
<evidence type="ECO:0000256" key="4">
    <source>
        <dbReference type="ARBA" id="ARBA00022621"/>
    </source>
</evidence>
<protein>
    <submittedName>
        <fullName evidence="11">Hemoglobin subunit theta-1 isoform X1</fullName>
    </submittedName>
</protein>
<dbReference type="GO" id="GO:0042744">
    <property type="term" value="P:hydrogen peroxide catabolic process"/>
    <property type="evidence" value="ECO:0007669"/>
    <property type="project" value="TreeGrafter"/>
</dbReference>
<evidence type="ECO:0000256" key="7">
    <source>
        <dbReference type="RuleBase" id="RU000356"/>
    </source>
</evidence>
<dbReference type="GO" id="GO:0043177">
    <property type="term" value="F:organic acid binding"/>
    <property type="evidence" value="ECO:0007669"/>
    <property type="project" value="TreeGrafter"/>
</dbReference>
<dbReference type="GO" id="GO:0004601">
    <property type="term" value="F:peroxidase activity"/>
    <property type="evidence" value="ECO:0007669"/>
    <property type="project" value="TreeGrafter"/>
</dbReference>
<evidence type="ECO:0000313" key="11">
    <source>
        <dbReference type="RefSeq" id="XP_023377190.1"/>
    </source>
</evidence>
<evidence type="ECO:0000256" key="5">
    <source>
        <dbReference type="ARBA" id="ARBA00022723"/>
    </source>
</evidence>